<dbReference type="SUPFAM" id="SSF48264">
    <property type="entry name" value="Cytochrome P450"/>
    <property type="match status" value="1"/>
</dbReference>
<accession>A0A1I2JWI8</accession>
<evidence type="ECO:0000256" key="1">
    <source>
        <dbReference type="ARBA" id="ARBA00010617"/>
    </source>
</evidence>
<protein>
    <recommendedName>
        <fullName evidence="4">Cytochrome P450</fullName>
    </recommendedName>
</protein>
<dbReference type="EMBL" id="FONG01000020">
    <property type="protein sequence ID" value="SFF58493.1"/>
    <property type="molecule type" value="Genomic_DNA"/>
</dbReference>
<dbReference type="STRING" id="380248.SAMN05216251_12038"/>
<dbReference type="GO" id="GO:0005506">
    <property type="term" value="F:iron ion binding"/>
    <property type="evidence" value="ECO:0007669"/>
    <property type="project" value="InterPro"/>
</dbReference>
<evidence type="ECO:0000313" key="2">
    <source>
        <dbReference type="EMBL" id="SFF58493.1"/>
    </source>
</evidence>
<dbReference type="OrthoDB" id="5522954at2"/>
<dbReference type="AlphaFoldDB" id="A0A1I2JWI8"/>
<reference evidence="2 3" key="1">
    <citation type="submission" date="2016-10" db="EMBL/GenBank/DDBJ databases">
        <authorList>
            <person name="de Groot N.N."/>
        </authorList>
    </citation>
    <scope>NUCLEOTIDE SEQUENCE [LARGE SCALE GENOMIC DNA]</scope>
    <source>
        <strain evidence="2 3">CGMCC 4.3510</strain>
    </source>
</reference>
<dbReference type="Gene3D" id="1.10.630.10">
    <property type="entry name" value="Cytochrome P450"/>
    <property type="match status" value="1"/>
</dbReference>
<dbReference type="GO" id="GO:0020037">
    <property type="term" value="F:heme binding"/>
    <property type="evidence" value="ECO:0007669"/>
    <property type="project" value="InterPro"/>
</dbReference>
<dbReference type="GO" id="GO:0004497">
    <property type="term" value="F:monooxygenase activity"/>
    <property type="evidence" value="ECO:0007669"/>
    <property type="project" value="InterPro"/>
</dbReference>
<comment type="similarity">
    <text evidence="1">Belongs to the cytochrome P450 family.</text>
</comment>
<gene>
    <name evidence="2" type="ORF">SAMN05216251_12038</name>
</gene>
<organism evidence="2 3">
    <name type="scientific">Actinacidiphila alni</name>
    <dbReference type="NCBI Taxonomy" id="380248"/>
    <lineage>
        <taxon>Bacteria</taxon>
        <taxon>Bacillati</taxon>
        <taxon>Actinomycetota</taxon>
        <taxon>Actinomycetes</taxon>
        <taxon>Kitasatosporales</taxon>
        <taxon>Streptomycetaceae</taxon>
        <taxon>Actinacidiphila</taxon>
    </lineage>
</organism>
<dbReference type="Proteomes" id="UP000199323">
    <property type="component" value="Unassembled WGS sequence"/>
</dbReference>
<keyword evidence="3" id="KW-1185">Reference proteome</keyword>
<dbReference type="GO" id="GO:0016705">
    <property type="term" value="F:oxidoreductase activity, acting on paired donors, with incorporation or reduction of molecular oxygen"/>
    <property type="evidence" value="ECO:0007669"/>
    <property type="project" value="InterPro"/>
</dbReference>
<dbReference type="RefSeq" id="WP_093716389.1">
    <property type="nucleotide sequence ID" value="NZ_FONG01000020.1"/>
</dbReference>
<proteinExistence type="inferred from homology"/>
<dbReference type="InterPro" id="IPR036396">
    <property type="entry name" value="Cyt_P450_sf"/>
</dbReference>
<dbReference type="PANTHER" id="PTHR46696:SF3">
    <property type="entry name" value="PULCHERRIMINIC ACID SYNTHASE"/>
    <property type="match status" value="1"/>
</dbReference>
<evidence type="ECO:0008006" key="4">
    <source>
        <dbReference type="Google" id="ProtNLM"/>
    </source>
</evidence>
<sequence>MESLKEARDQDPYPFFADRLARGPVHWDEGMHAWIVVGYDECRFIQLNEDLFAHPYAELKGAADVYGGPKGVLLLQGEQHHAVHNFLLQHFTPATVRRYRTDFIAELVSARLDAVEGRTHVDLAAEFASVVPSDVIAALLGLDWRDEELMAKCRRWNSTMFRWTETFGEDEEAYATASAPPFPGVRRSR</sequence>
<dbReference type="PANTHER" id="PTHR46696">
    <property type="entry name" value="P450, PUTATIVE (EUROFUNG)-RELATED"/>
    <property type="match status" value="1"/>
</dbReference>
<evidence type="ECO:0000313" key="3">
    <source>
        <dbReference type="Proteomes" id="UP000199323"/>
    </source>
</evidence>
<name>A0A1I2JWI8_9ACTN</name>